<dbReference type="GO" id="GO:0006886">
    <property type="term" value="P:intracellular protein transport"/>
    <property type="evidence" value="ECO:0007669"/>
    <property type="project" value="InterPro"/>
</dbReference>
<comment type="caution">
    <text evidence="4">The sequence shown here is derived from an EMBL/GenBank/DDBJ whole genome shotgun (WGS) entry which is preliminary data.</text>
</comment>
<keyword evidence="2" id="KW-0813">Transport</keyword>
<organism evidence="4 5">
    <name type="scientific">Lactuca sativa</name>
    <name type="common">Garden lettuce</name>
    <dbReference type="NCBI Taxonomy" id="4236"/>
    <lineage>
        <taxon>Eukaryota</taxon>
        <taxon>Viridiplantae</taxon>
        <taxon>Streptophyta</taxon>
        <taxon>Embryophyta</taxon>
        <taxon>Tracheophyta</taxon>
        <taxon>Spermatophyta</taxon>
        <taxon>Magnoliopsida</taxon>
        <taxon>eudicotyledons</taxon>
        <taxon>Gunneridae</taxon>
        <taxon>Pentapetalae</taxon>
        <taxon>asterids</taxon>
        <taxon>campanulids</taxon>
        <taxon>Asterales</taxon>
        <taxon>Asteraceae</taxon>
        <taxon>Cichorioideae</taxon>
        <taxon>Cichorieae</taxon>
        <taxon>Lactucinae</taxon>
        <taxon>Lactuca</taxon>
    </lineage>
</organism>
<dbReference type="Proteomes" id="UP000235145">
    <property type="component" value="Unassembled WGS sequence"/>
</dbReference>
<protein>
    <submittedName>
        <fullName evidence="4">Uncharacterized protein</fullName>
    </submittedName>
</protein>
<evidence type="ECO:0000313" key="4">
    <source>
        <dbReference type="EMBL" id="KAJ0210489.1"/>
    </source>
</evidence>
<dbReference type="Gene3D" id="1.25.40.10">
    <property type="entry name" value="Tetratricopeptide repeat domain"/>
    <property type="match status" value="1"/>
</dbReference>
<dbReference type="InterPro" id="IPR000744">
    <property type="entry name" value="NSF_attach"/>
</dbReference>
<evidence type="ECO:0000256" key="1">
    <source>
        <dbReference type="ARBA" id="ARBA00010050"/>
    </source>
</evidence>
<keyword evidence="3" id="KW-0653">Protein transport</keyword>
<dbReference type="PANTHER" id="PTHR13768">
    <property type="entry name" value="SOLUBLE NSF ATTACHMENT PROTEIN SNAP"/>
    <property type="match status" value="1"/>
</dbReference>
<comment type="similarity">
    <text evidence="1">Belongs to the SNAP family.</text>
</comment>
<evidence type="ECO:0000256" key="3">
    <source>
        <dbReference type="ARBA" id="ARBA00022927"/>
    </source>
</evidence>
<accession>A0A9R1XFD1</accession>
<sequence length="111" mass="12301">MTKPVVIVIAAPTKWQQDPILGSDYRTQFKLGNGGLLGASYIQSVTPHLSLGGEVLYEHEQNLEQAISYYDKASDLFQSEGVTPSATKCKQKTAQLLAQLEQQVSYILIWD</sequence>
<dbReference type="SUPFAM" id="SSF48452">
    <property type="entry name" value="TPR-like"/>
    <property type="match status" value="1"/>
</dbReference>
<proteinExistence type="inferred from homology"/>
<dbReference type="Pfam" id="PF14938">
    <property type="entry name" value="SNAP"/>
    <property type="match status" value="1"/>
</dbReference>
<dbReference type="PANTHER" id="PTHR13768:SF8">
    <property type="entry name" value="ALPHA-SOLUBLE NSF ATTACHMENT PROTEIN"/>
    <property type="match status" value="1"/>
</dbReference>
<dbReference type="InterPro" id="IPR011990">
    <property type="entry name" value="TPR-like_helical_dom_sf"/>
</dbReference>
<gene>
    <name evidence="4" type="ORF">LSAT_V11C400221240</name>
</gene>
<reference evidence="4 5" key="1">
    <citation type="journal article" date="2017" name="Nat. Commun.">
        <title>Genome assembly with in vitro proximity ligation data and whole-genome triplication in lettuce.</title>
        <authorList>
            <person name="Reyes-Chin-Wo S."/>
            <person name="Wang Z."/>
            <person name="Yang X."/>
            <person name="Kozik A."/>
            <person name="Arikit S."/>
            <person name="Song C."/>
            <person name="Xia L."/>
            <person name="Froenicke L."/>
            <person name="Lavelle D.O."/>
            <person name="Truco M.J."/>
            <person name="Xia R."/>
            <person name="Zhu S."/>
            <person name="Xu C."/>
            <person name="Xu H."/>
            <person name="Xu X."/>
            <person name="Cox K."/>
            <person name="Korf I."/>
            <person name="Meyers B.C."/>
            <person name="Michelmore R.W."/>
        </authorList>
    </citation>
    <scope>NUCLEOTIDE SEQUENCE [LARGE SCALE GENOMIC DNA]</scope>
    <source>
        <strain evidence="5">cv. Salinas</strain>
        <tissue evidence="4">Seedlings</tissue>
    </source>
</reference>
<evidence type="ECO:0000256" key="2">
    <source>
        <dbReference type="ARBA" id="ARBA00022448"/>
    </source>
</evidence>
<name>A0A9R1XFD1_LACSA</name>
<evidence type="ECO:0000313" key="5">
    <source>
        <dbReference type="Proteomes" id="UP000235145"/>
    </source>
</evidence>
<dbReference type="EMBL" id="NBSK02000004">
    <property type="protein sequence ID" value="KAJ0210489.1"/>
    <property type="molecule type" value="Genomic_DNA"/>
</dbReference>
<keyword evidence="5" id="KW-1185">Reference proteome</keyword>
<dbReference type="AlphaFoldDB" id="A0A9R1XFD1"/>